<dbReference type="PATRIC" id="fig|2702.101.peg.1267"/>
<name>A0A135Z273_GARVA</name>
<dbReference type="AlphaFoldDB" id="A0A135Z273"/>
<reference evidence="1 2" key="1">
    <citation type="submission" date="2016-02" db="EMBL/GenBank/DDBJ databases">
        <authorList>
            <person name="Wen L."/>
            <person name="He K."/>
            <person name="Yang H."/>
        </authorList>
    </citation>
    <scope>NUCLEOTIDE SEQUENCE [LARGE SCALE GENOMIC DNA]</scope>
    <source>
        <strain evidence="1 2">CMW7778B</strain>
    </source>
</reference>
<proteinExistence type="predicted"/>
<evidence type="ECO:0000313" key="2">
    <source>
        <dbReference type="Proteomes" id="UP000070505"/>
    </source>
</evidence>
<organism evidence="1 2">
    <name type="scientific">Gardnerella vaginalis</name>
    <dbReference type="NCBI Taxonomy" id="2702"/>
    <lineage>
        <taxon>Bacteria</taxon>
        <taxon>Bacillati</taxon>
        <taxon>Actinomycetota</taxon>
        <taxon>Actinomycetes</taxon>
        <taxon>Bifidobacteriales</taxon>
        <taxon>Bifidobacteriaceae</taxon>
        <taxon>Gardnerella</taxon>
    </lineage>
</organism>
<gene>
    <name evidence="1" type="ORF">HMPREF3230_01283</name>
</gene>
<accession>A0A135Z273</accession>
<protein>
    <submittedName>
        <fullName evidence="1">Uncharacterized protein</fullName>
    </submittedName>
</protein>
<sequence length="54" mass="6214">MSTTTSSCLILLLKTRIALFKGQRQCDTKSSKQNIYLKTQHTQEVKNKRNNNNS</sequence>
<comment type="caution">
    <text evidence="1">The sequence shown here is derived from an EMBL/GenBank/DDBJ whole genome shotgun (WGS) entry which is preliminary data.</text>
</comment>
<evidence type="ECO:0000313" key="1">
    <source>
        <dbReference type="EMBL" id="KXI15744.1"/>
    </source>
</evidence>
<dbReference type="EMBL" id="LSRC01000058">
    <property type="protein sequence ID" value="KXI15744.1"/>
    <property type="molecule type" value="Genomic_DNA"/>
</dbReference>
<dbReference type="Proteomes" id="UP000070505">
    <property type="component" value="Unassembled WGS sequence"/>
</dbReference>